<protein>
    <submittedName>
        <fullName evidence="2">Arginase</fullName>
    </submittedName>
</protein>
<dbReference type="InterPro" id="IPR023696">
    <property type="entry name" value="Ureohydrolase_dom_sf"/>
</dbReference>
<keyword evidence="3" id="KW-1185">Reference proteome</keyword>
<gene>
    <name evidence="2" type="ORF">E5347_11705</name>
</gene>
<dbReference type="OrthoDB" id="9805406at2"/>
<dbReference type="GO" id="GO:0046872">
    <property type="term" value="F:metal ion binding"/>
    <property type="evidence" value="ECO:0007669"/>
    <property type="project" value="InterPro"/>
</dbReference>
<dbReference type="AlphaFoldDB" id="A0A4S2DL33"/>
<evidence type="ECO:0000313" key="2">
    <source>
        <dbReference type="EMBL" id="TGY41671.1"/>
    </source>
</evidence>
<dbReference type="PROSITE" id="PS51409">
    <property type="entry name" value="ARGINASE_2"/>
    <property type="match status" value="1"/>
</dbReference>
<organism evidence="2 3">
    <name type="scientific">Clostridium sartagoforme</name>
    <dbReference type="NCBI Taxonomy" id="84031"/>
    <lineage>
        <taxon>Bacteria</taxon>
        <taxon>Bacillati</taxon>
        <taxon>Bacillota</taxon>
        <taxon>Clostridia</taxon>
        <taxon>Eubacteriales</taxon>
        <taxon>Clostridiaceae</taxon>
        <taxon>Clostridium</taxon>
    </lineage>
</organism>
<dbReference type="PANTHER" id="PTHR11358:SF41">
    <property type="entry name" value="ARGINASE"/>
    <property type="match status" value="1"/>
</dbReference>
<proteinExistence type="inferred from homology"/>
<evidence type="ECO:0000313" key="3">
    <source>
        <dbReference type="Proteomes" id="UP000306888"/>
    </source>
</evidence>
<name>A0A4S2DL33_9CLOT</name>
<comment type="caution">
    <text evidence="2">The sequence shown here is derived from an EMBL/GenBank/DDBJ whole genome shotgun (WGS) entry which is preliminary data.</text>
</comment>
<reference evidence="2 3" key="1">
    <citation type="submission" date="2019-04" db="EMBL/GenBank/DDBJ databases">
        <title>Microbes associate with the intestines of laboratory mice.</title>
        <authorList>
            <person name="Navarre W."/>
            <person name="Wong E."/>
            <person name="Huang K."/>
            <person name="Tropini C."/>
            <person name="Ng K."/>
            <person name="Yu B."/>
        </authorList>
    </citation>
    <scope>NUCLEOTIDE SEQUENCE [LARGE SCALE GENOMIC DNA]</scope>
    <source>
        <strain evidence="2 3">NM50_B9-20</strain>
    </source>
</reference>
<dbReference type="GO" id="GO:0033389">
    <property type="term" value="P:putrescine biosynthetic process from arginine, via agmatine"/>
    <property type="evidence" value="ECO:0007669"/>
    <property type="project" value="TreeGrafter"/>
</dbReference>
<dbReference type="RefSeq" id="WP_136007414.1">
    <property type="nucleotide sequence ID" value="NZ_SRYR01000006.1"/>
</dbReference>
<comment type="similarity">
    <text evidence="1">Belongs to the arginase family.</text>
</comment>
<dbReference type="GO" id="GO:0008783">
    <property type="term" value="F:agmatinase activity"/>
    <property type="evidence" value="ECO:0007669"/>
    <property type="project" value="TreeGrafter"/>
</dbReference>
<dbReference type="EMBL" id="SRYR01000006">
    <property type="protein sequence ID" value="TGY41671.1"/>
    <property type="molecule type" value="Genomic_DNA"/>
</dbReference>
<dbReference type="InterPro" id="IPR006035">
    <property type="entry name" value="Ureohydrolase"/>
</dbReference>
<dbReference type="Gene3D" id="3.40.800.10">
    <property type="entry name" value="Ureohydrolase domain"/>
    <property type="match status" value="1"/>
</dbReference>
<evidence type="ECO:0000256" key="1">
    <source>
        <dbReference type="PROSITE-ProRule" id="PRU00742"/>
    </source>
</evidence>
<sequence>MEKLLTVMNFSHVYEKERFFLDEEYNWVDCSKVRGTNGYCDKNAFHILQEKVKSLKPEGIHFIDSGNYHYASELWIDKIKNDFTLIVFDHHSDMRRPSFGDILSCGSWIMDEIDNNKYIKKVIIIGLSEEQKETIPRQYLNKVVGISDTDLMSLNKNDLYKLINSRYPVYISIDKDVLSEDIVNTSWDQGDMNFDFLKRILHSIILKYDIIGVDVCGDTDPNNIENIRSNDKVNERLLKFLLDEDYNE</sequence>
<dbReference type="Pfam" id="PF00491">
    <property type="entry name" value="Arginase"/>
    <property type="match status" value="1"/>
</dbReference>
<dbReference type="SUPFAM" id="SSF52768">
    <property type="entry name" value="Arginase/deacetylase"/>
    <property type="match status" value="1"/>
</dbReference>
<accession>A0A4S2DL33</accession>
<dbReference type="PANTHER" id="PTHR11358">
    <property type="entry name" value="ARGINASE/AGMATINASE"/>
    <property type="match status" value="1"/>
</dbReference>
<dbReference type="Proteomes" id="UP000306888">
    <property type="component" value="Unassembled WGS sequence"/>
</dbReference>